<comment type="subcellular location">
    <subcellularLocation>
        <location evidence="1">Nucleus</location>
    </subcellularLocation>
</comment>
<dbReference type="RefSeq" id="XP_459875.2">
    <property type="nucleotide sequence ID" value="XM_459875.1"/>
</dbReference>
<dbReference type="GO" id="GO:0005634">
    <property type="term" value="C:nucleus"/>
    <property type="evidence" value="ECO:0007669"/>
    <property type="project" value="UniProtKB-SubCell"/>
</dbReference>
<dbReference type="InterPro" id="IPR046341">
    <property type="entry name" value="SET_dom_sf"/>
</dbReference>
<dbReference type="VEuPathDB" id="FungiDB:DEHA2E13090g"/>
<dbReference type="AlphaFoldDB" id="Q6BPJ5"/>
<name>Q6BPJ5_DEBHA</name>
<comment type="function">
    <text evidence="1">S-adenosyl-L-methionine-dependent protein-lysine N-methyltransferase that monomethylates 60S ribosomal protein L42.</text>
</comment>
<dbReference type="InParanoid" id="Q6BPJ5"/>
<proteinExistence type="inferred from homology"/>
<evidence type="ECO:0000313" key="5">
    <source>
        <dbReference type="Proteomes" id="UP000000599"/>
    </source>
</evidence>
<feature type="region of interest" description="Disordered" evidence="2">
    <location>
        <begin position="199"/>
        <end position="218"/>
    </location>
</feature>
<keyword evidence="1" id="KW-0539">Nucleus</keyword>
<keyword evidence="1" id="KW-0949">S-adenosyl-L-methionine</keyword>
<evidence type="ECO:0000259" key="3">
    <source>
        <dbReference type="PROSITE" id="PS50280"/>
    </source>
</evidence>
<dbReference type="InterPro" id="IPR011383">
    <property type="entry name" value="N-lys_methylase_SETD6"/>
</dbReference>
<dbReference type="GO" id="GO:0016279">
    <property type="term" value="F:protein-lysine N-methyltransferase activity"/>
    <property type="evidence" value="ECO:0007669"/>
    <property type="project" value="UniProtKB-UniRule"/>
</dbReference>
<organism evidence="4 5">
    <name type="scientific">Debaryomyces hansenii (strain ATCC 36239 / CBS 767 / BCRC 21394 / JCM 1990 / NBRC 0083 / IGC 2968)</name>
    <name type="common">Yeast</name>
    <name type="synonym">Torulaspora hansenii</name>
    <dbReference type="NCBI Taxonomy" id="284592"/>
    <lineage>
        <taxon>Eukaryota</taxon>
        <taxon>Fungi</taxon>
        <taxon>Dikarya</taxon>
        <taxon>Ascomycota</taxon>
        <taxon>Saccharomycotina</taxon>
        <taxon>Pichiomycetes</taxon>
        <taxon>Debaryomycetaceae</taxon>
        <taxon>Debaryomyces</taxon>
    </lineage>
</organism>
<dbReference type="Gene3D" id="3.90.1410.10">
    <property type="entry name" value="set domain protein methyltransferase, domain 1"/>
    <property type="match status" value="1"/>
</dbReference>
<dbReference type="SUPFAM" id="SSF82199">
    <property type="entry name" value="SET domain"/>
    <property type="match status" value="1"/>
</dbReference>
<dbReference type="PIRSF" id="PIRSF011771">
    <property type="entry name" value="RMS1_SET"/>
    <property type="match status" value="1"/>
</dbReference>
<dbReference type="eggNOG" id="KOG1338">
    <property type="taxonomic scope" value="Eukaryota"/>
</dbReference>
<dbReference type="PANTHER" id="PTHR13271">
    <property type="entry name" value="UNCHARACTERIZED PUTATIVE METHYLTRANSFERASE"/>
    <property type="match status" value="1"/>
</dbReference>
<evidence type="ECO:0000256" key="1">
    <source>
        <dbReference type="PIRNR" id="PIRNR011771"/>
    </source>
</evidence>
<dbReference type="PROSITE" id="PS50280">
    <property type="entry name" value="SET"/>
    <property type="match status" value="1"/>
</dbReference>
<dbReference type="Proteomes" id="UP000000599">
    <property type="component" value="Chromosome E"/>
</dbReference>
<keyword evidence="5" id="KW-1185">Reference proteome</keyword>
<dbReference type="FunCoup" id="Q6BPJ5">
    <property type="interactions" value="286"/>
</dbReference>
<dbReference type="InterPro" id="IPR001214">
    <property type="entry name" value="SET_dom"/>
</dbReference>
<dbReference type="FunFam" id="3.90.1410.10:FF:000007">
    <property type="entry name" value="Ribosomal lysine N-methyltransferase 4"/>
    <property type="match status" value="1"/>
</dbReference>
<dbReference type="OrthoDB" id="341421at2759"/>
<evidence type="ECO:0000256" key="2">
    <source>
        <dbReference type="SAM" id="MobiDB-lite"/>
    </source>
</evidence>
<dbReference type="KEGG" id="dha:DEHA2E13090g"/>
<evidence type="ECO:0000313" key="4">
    <source>
        <dbReference type="EMBL" id="CAG88116.2"/>
    </source>
</evidence>
<sequence>MLSFDDITNKFLEWLSEENVTISSKLVVKDLRKDNQGRGMVANEDIEEDEELFSIPRETIINIDNCSLTKTNSKARDGLLSLNQWEALIIVLLYELKVNGKSKWSAYFNTLPIKDTQNYKFNQLMFWSHEQLADLSPSLIIDRIGKDEAEAMYNKLFPKVVEDLNIPELFKVTLEEYHKVASLIMSYSFDVERPEFNQVEDDEAEDDEEEDDEGDGTILNGNYYKSMVPLADILNADTKLHNASLVYTPGVLVMKSVKPIKKGEQIYNTYSDHPNSEILRRYGYVETNGSELDFGEIPLKTIKDYFINRLGLTSSLVQDTFVILDKIAEDDEEENFAKIVLDSYDCFNDSQVILELIFIIQILSIVALLYRSDSLDFSNSESKSELISRVSKKCYQLIESKKLTKSFLENYEGIMRSRIQEYLVKIDCNSETGIVKTRAEMAKVVLKSECKSLKNCLDFEKVFSDEESSYKFIDDGKLIRNITKKRINGTDITDNNRKIKKNKLK</sequence>
<dbReference type="STRING" id="284592.Q6BPJ5"/>
<keyword evidence="1" id="KW-0808">Transferase</keyword>
<gene>
    <name evidence="4" type="ordered locus">DEHA2E13090g</name>
</gene>
<dbReference type="Pfam" id="PF00856">
    <property type="entry name" value="SET"/>
    <property type="match status" value="1"/>
</dbReference>
<dbReference type="GeneID" id="2901851"/>
<dbReference type="InterPro" id="IPR050600">
    <property type="entry name" value="SETD3_SETD6_MTase"/>
</dbReference>
<reference evidence="4 5" key="1">
    <citation type="journal article" date="2004" name="Nature">
        <title>Genome evolution in yeasts.</title>
        <authorList>
            <consortium name="Genolevures"/>
            <person name="Dujon B."/>
            <person name="Sherman D."/>
            <person name="Fischer G."/>
            <person name="Durrens P."/>
            <person name="Casaregola S."/>
            <person name="Lafontaine I."/>
            <person name="de Montigny J."/>
            <person name="Marck C."/>
            <person name="Neuveglise C."/>
            <person name="Talla E."/>
            <person name="Goffard N."/>
            <person name="Frangeul L."/>
            <person name="Aigle M."/>
            <person name="Anthouard V."/>
            <person name="Babour A."/>
            <person name="Barbe V."/>
            <person name="Barnay S."/>
            <person name="Blanchin S."/>
            <person name="Beckerich J.M."/>
            <person name="Beyne E."/>
            <person name="Bleykasten C."/>
            <person name="Boisrame A."/>
            <person name="Boyer J."/>
            <person name="Cattolico L."/>
            <person name="Confanioleri F."/>
            <person name="de Daruvar A."/>
            <person name="Despons L."/>
            <person name="Fabre E."/>
            <person name="Fairhead C."/>
            <person name="Ferry-Dumazet H."/>
            <person name="Groppi A."/>
            <person name="Hantraye F."/>
            <person name="Hennequin C."/>
            <person name="Jauniaux N."/>
            <person name="Joyet P."/>
            <person name="Kachouri R."/>
            <person name="Kerrest A."/>
            <person name="Koszul R."/>
            <person name="Lemaire M."/>
            <person name="Lesur I."/>
            <person name="Ma L."/>
            <person name="Muller H."/>
            <person name="Nicaud J.M."/>
            <person name="Nikolski M."/>
            <person name="Oztas S."/>
            <person name="Ozier-Kalogeropoulos O."/>
            <person name="Pellenz S."/>
            <person name="Potier S."/>
            <person name="Richard G.F."/>
            <person name="Straub M.L."/>
            <person name="Suleau A."/>
            <person name="Swennene D."/>
            <person name="Tekaia F."/>
            <person name="Wesolowski-Louvel M."/>
            <person name="Westhof E."/>
            <person name="Wirth B."/>
            <person name="Zeniou-Meyer M."/>
            <person name="Zivanovic I."/>
            <person name="Bolotin-Fukuhara M."/>
            <person name="Thierry A."/>
            <person name="Bouchier C."/>
            <person name="Caudron B."/>
            <person name="Scarpelli C."/>
            <person name="Gaillardin C."/>
            <person name="Weissenbach J."/>
            <person name="Wincker P."/>
            <person name="Souciet J.L."/>
        </authorList>
    </citation>
    <scope>NUCLEOTIDE SEQUENCE [LARGE SCALE GENOMIC DNA]</scope>
    <source>
        <strain evidence="5">ATCC 36239 / CBS 767 / BCRC 21394 / JCM 1990 / NBRC 0083 / IGC 2968</strain>
    </source>
</reference>
<feature type="domain" description="SET" evidence="3">
    <location>
        <begin position="24"/>
        <end position="271"/>
    </location>
</feature>
<dbReference type="EC" id="2.1.1.-" evidence="1"/>
<protein>
    <recommendedName>
        <fullName evidence="1">Ribosomal lysine N-methyltransferase 4</fullName>
        <ecNumber evidence="1">2.1.1.-</ecNumber>
    </recommendedName>
</protein>
<keyword evidence="1" id="KW-0489">Methyltransferase</keyword>
<accession>Q6BPJ5</accession>
<dbReference type="OMA" id="WEGLIIC"/>
<comment type="similarity">
    <text evidence="1">Belongs to the class V-like SAM-binding methyltransferase superfamily. Histone-lysine methyltransferase family. SETD6 subfamily.</text>
</comment>
<dbReference type="GO" id="GO:0032259">
    <property type="term" value="P:methylation"/>
    <property type="evidence" value="ECO:0007669"/>
    <property type="project" value="UniProtKB-KW"/>
</dbReference>
<dbReference type="PANTHER" id="PTHR13271:SF34">
    <property type="entry name" value="N-LYSINE METHYLTRANSFERASE SETD6"/>
    <property type="match status" value="1"/>
</dbReference>
<dbReference type="HOGENOM" id="CLU_017135_0_0_1"/>
<dbReference type="EMBL" id="CR382137">
    <property type="protein sequence ID" value="CAG88116.2"/>
    <property type="molecule type" value="Genomic_DNA"/>
</dbReference>
<feature type="compositionally biased region" description="Acidic residues" evidence="2">
    <location>
        <begin position="199"/>
        <end position="215"/>
    </location>
</feature>